<dbReference type="InterPro" id="IPR056898">
    <property type="entry name" value="Ig_NUP210_6th"/>
</dbReference>
<keyword evidence="2" id="KW-1133">Transmembrane helix</keyword>
<dbReference type="Pfam" id="PF22959">
    <property type="entry name" value="Ig_NUP210_15th"/>
    <property type="match status" value="1"/>
</dbReference>
<feature type="region of interest" description="Disordered" evidence="1">
    <location>
        <begin position="1690"/>
        <end position="1738"/>
    </location>
</feature>
<feature type="transmembrane region" description="Helical" evidence="2">
    <location>
        <begin position="1660"/>
        <end position="1683"/>
    </location>
</feature>
<gene>
    <name evidence="4" type="primary">Nup210_1</name>
    <name evidence="4" type="ORF">PEDTOR_R05658</name>
</gene>
<name>A0A7K6NZ97_PEDTO</name>
<reference evidence="4 5" key="1">
    <citation type="submission" date="2019-09" db="EMBL/GenBank/DDBJ databases">
        <title>Bird 10,000 Genomes (B10K) Project - Family phase.</title>
        <authorList>
            <person name="Zhang G."/>
        </authorList>
    </citation>
    <scope>NUCLEOTIDE SEQUENCE [LARGE SCALE GENOMIC DNA]</scope>
    <source>
        <strain evidence="4">B10K-DU-029-80</strain>
        <tissue evidence="4">Muscle</tissue>
    </source>
</reference>
<accession>A0A7K6NZ97</accession>
<dbReference type="InterPro" id="IPR055097">
    <property type="entry name" value="Ig_NUP210_2nd"/>
</dbReference>
<feature type="compositionally biased region" description="Low complexity" evidence="1">
    <location>
        <begin position="1713"/>
        <end position="1738"/>
    </location>
</feature>
<dbReference type="InterPro" id="IPR055099">
    <property type="entry name" value="Ig_NUP210_7th"/>
</dbReference>
<comment type="caution">
    <text evidence="4">The sequence shown here is derived from an EMBL/GenBank/DDBJ whole genome shotgun (WGS) entry which is preliminary data.</text>
</comment>
<dbReference type="InterPro" id="IPR057586">
    <property type="entry name" value="Ig_NUP210_16th"/>
</dbReference>
<dbReference type="Pfam" id="PF24902">
    <property type="entry name" value="Ig_NUP210_9th"/>
    <property type="match status" value="1"/>
</dbReference>
<dbReference type="PANTHER" id="PTHR23019">
    <property type="entry name" value="NUCLEAR PORE MEMBRANE GLYCOPROTEIN GP210-RELATED"/>
    <property type="match status" value="1"/>
</dbReference>
<dbReference type="EMBL" id="VZRU01019832">
    <property type="protein sequence ID" value="NWW54361.1"/>
    <property type="molecule type" value="Genomic_DNA"/>
</dbReference>
<dbReference type="GO" id="GO:0005643">
    <property type="term" value="C:nuclear pore"/>
    <property type="evidence" value="ECO:0007669"/>
    <property type="project" value="TreeGrafter"/>
</dbReference>
<organism evidence="4 5">
    <name type="scientific">Pedionomus torquatus</name>
    <name type="common">Plains-wanderer</name>
    <dbReference type="NCBI Taxonomy" id="227192"/>
    <lineage>
        <taxon>Eukaryota</taxon>
        <taxon>Metazoa</taxon>
        <taxon>Chordata</taxon>
        <taxon>Craniata</taxon>
        <taxon>Vertebrata</taxon>
        <taxon>Euteleostomi</taxon>
        <taxon>Archelosauria</taxon>
        <taxon>Archosauria</taxon>
        <taxon>Dinosauria</taxon>
        <taxon>Saurischia</taxon>
        <taxon>Theropoda</taxon>
        <taxon>Coelurosauria</taxon>
        <taxon>Aves</taxon>
        <taxon>Neognathae</taxon>
        <taxon>Neoaves</taxon>
        <taxon>Charadriiformes</taxon>
        <taxon>Pedionomidae</taxon>
        <taxon>Pedionomus</taxon>
    </lineage>
</organism>
<dbReference type="Pfam" id="PF24935">
    <property type="entry name" value="Ig_NUP210_6th"/>
    <property type="match status" value="1"/>
</dbReference>
<dbReference type="InterPro" id="IPR055094">
    <property type="entry name" value="NUP210_Ig15"/>
</dbReference>
<dbReference type="InterPro" id="IPR055098">
    <property type="entry name" value="Ig_NUP210_3rd"/>
</dbReference>
<evidence type="ECO:0000313" key="4">
    <source>
        <dbReference type="EMBL" id="NWW54361.1"/>
    </source>
</evidence>
<dbReference type="Proteomes" id="UP000565207">
    <property type="component" value="Unassembled WGS sequence"/>
</dbReference>
<dbReference type="SMART" id="SM00635">
    <property type="entry name" value="BID_2"/>
    <property type="match status" value="1"/>
</dbReference>
<evidence type="ECO:0000259" key="3">
    <source>
        <dbReference type="SMART" id="SM00635"/>
    </source>
</evidence>
<dbReference type="Pfam" id="PF22969">
    <property type="entry name" value="Ig_NUP210_2nd"/>
    <property type="match status" value="1"/>
</dbReference>
<feature type="domain" description="BIG2" evidence="3">
    <location>
        <begin position="928"/>
        <end position="1003"/>
    </location>
</feature>
<proteinExistence type="predicted"/>
<dbReference type="InterPro" id="IPR055095">
    <property type="entry name" value="NUP210_Ig_C"/>
</dbReference>
<protein>
    <submittedName>
        <fullName evidence="4">PO210 protein</fullName>
    </submittedName>
</protein>
<dbReference type="InterPro" id="IPR003343">
    <property type="entry name" value="Big_2"/>
</dbReference>
<dbReference type="InterPro" id="IPR056899">
    <property type="entry name" value="Ig_NUP210_9th"/>
</dbReference>
<dbReference type="Pfam" id="PF24991">
    <property type="entry name" value="Ig_NUP210_4th"/>
    <property type="match status" value="1"/>
</dbReference>
<feature type="compositionally biased region" description="Polar residues" evidence="1">
    <location>
        <begin position="1696"/>
        <end position="1711"/>
    </location>
</feature>
<dbReference type="Pfam" id="PF22957">
    <property type="entry name" value="NUP210_Ig"/>
    <property type="match status" value="1"/>
</dbReference>
<keyword evidence="2" id="KW-0812">Transmembrane</keyword>
<dbReference type="InterPro" id="IPR045197">
    <property type="entry name" value="NUP210-like"/>
</dbReference>
<dbReference type="InterPro" id="IPR056897">
    <property type="entry name" value="Ig_NUP210_4th"/>
</dbReference>
<dbReference type="SUPFAM" id="SSF49373">
    <property type="entry name" value="Invasin/intimin cell-adhesion fragments"/>
    <property type="match status" value="2"/>
</dbReference>
<dbReference type="Pfam" id="PF26181">
    <property type="entry name" value="Ig_NUP210_13th"/>
    <property type="match status" value="1"/>
</dbReference>
<dbReference type="FunFam" id="2.60.40.1080:FF:000007">
    <property type="entry name" value="Nuclear Pore complex Protein"/>
    <property type="match status" value="1"/>
</dbReference>
<dbReference type="Pfam" id="PF26182">
    <property type="entry name" value="Ig_NUP210_5th"/>
    <property type="match status" value="1"/>
</dbReference>
<evidence type="ECO:0000256" key="2">
    <source>
        <dbReference type="SAM" id="Phobius"/>
    </source>
</evidence>
<dbReference type="Pfam" id="PF22963">
    <property type="entry name" value="Ig_NUP210_3rd"/>
    <property type="match status" value="1"/>
</dbReference>
<evidence type="ECO:0000313" key="5">
    <source>
        <dbReference type="Proteomes" id="UP000565207"/>
    </source>
</evidence>
<dbReference type="Gene3D" id="2.60.40.1080">
    <property type="match status" value="1"/>
</dbReference>
<keyword evidence="5" id="KW-1185">Reference proteome</keyword>
<dbReference type="Pfam" id="PF26184">
    <property type="entry name" value="Ig_NUP210_8th"/>
    <property type="match status" value="1"/>
</dbReference>
<dbReference type="Pfam" id="PF02368">
    <property type="entry name" value="Big_2"/>
    <property type="match status" value="1"/>
</dbReference>
<keyword evidence="2" id="KW-0472">Membrane</keyword>
<feature type="non-terminal residue" evidence="4">
    <location>
        <position position="1"/>
    </location>
</feature>
<dbReference type="InterPro" id="IPR058779">
    <property type="entry name" value="Ig_NUP210_13th"/>
</dbReference>
<dbReference type="Pfam" id="PF25354">
    <property type="entry name" value="Ig_NUP210_16th"/>
    <property type="match status" value="1"/>
</dbReference>
<dbReference type="Pfam" id="PF26183">
    <property type="entry name" value="Ig_NUP210_14th"/>
    <property type="match status" value="1"/>
</dbReference>
<sequence>GNTFSTLAGLVFDWTIVKDTEADGFSDSHNALRILKFLESTYVPPSYILEMEKVAKQGDTVLVSGMKTGSSKLKARIQESVYKHVPPAEVRLLILENILLNPAYDVYLLVGTSIQYRVQKIRQRKIIELAMPSEQYELQLQNMLDPEGEPSWTVAKLDRAASVVTALQQGQTNLTSGIRMQGASRLPNSTIYVVNPGYLGFTVHPGDRWVLETGRLYEITVEVYDKSSNKVYLSDNIRINTELSKEYFEVQKSSLNGSYHYVKAIKKGQTTIDAALTSIVDKDGGVHTLRVPVQNQQDVEIYDPIVLSPSILTFPWQPKAGVYRYTLQAHGGSGNFSWTYSNQAVATVTVKGVMTTGSDIGISVIQAIDVQNPLHYGEMKVYVTEPSGMEFIPCQVEARVGQILELPLRINGLTNVDTGETVPLSDCSHFDLVVEVENHGVFRPLQGKLKATAGFCSGVRVKAEAQGFTALVVSYTHGHVHLSASITIAAYLPLKAIDPPSGALVTLGSSKDMLFEGGPRPWVQEPSKFFRNITAKDAESISLSLFGPPPSRSNIQHWVRASCKSLGEQVIALTVGNNPTITNPFPVAEPAVVKFICAVPSQLTLTPVYGSPQLDLSCPLLQQNKQVVPVSNYRNPVLDLAAYDQQGSKFDNFSSLSIAWESTKMSLANIDPDVPMELTLKEDGSGQKKMHGLQTVLVHHESGTTAISATATGYQQSHLKAAKVKTLYEPLLPVSATIELILVEDVKVNPTEVSIYNHPDVQAKLFIREGSGYFFINTSVANVVRVTHEETQGVALVHPLLPGSVTIMIHDLCLAFPAPAKVEIYVSDILEMYVRVVDKVEIGKTVKAYVRVLDDSKKPFLAKYFAVMDLKLRAASQIVSLVPLSEALDDHTAAFLVHGMAIGQTSLMATVADKRRQRINSAPQQIEVFPPFRLLPRKVTLIIGATIQITSEGGPQPQSNIIFSISDEKIASVNSTGLVRGVAIGNGTVTGLVQAVDAETGKLVVVSQDKVEIEVVQLTAVRIRAPITRMKTGTQMPVYVMGITSSQTPFSFGSAVPGLTFHWSVTKRDTLDIKTRHSEASFQLPAKYNFAMDIYGRAKGRTGLKVVVKVLDPAANQFYMSRELSDEIQIQVFDKLHLVTPEVEAEQILMSPNSFIKLQTNRDRVASLSYRVLDGPEKVPVVKVDERGFLNSGSLIGSSTIEVISQESFGINQTIVAAVKVVCPISYLRVSMSPILHTQNKEALLALPLGATLMFTVHFHDNSGDSFHSHNSVLNVATNRDDFVQIGKGTTSNTFVIRTVNVGLTLLKVWDMEHSGIADYVPLPVQHAIFPEPGDVVVGDVLCLRTSLRSEEGLPGVWSSSLSNVLQVDSKSGVAIARDSGIVTVYYEIPGLLKTYREILINTAQRTTAMHVSGVKTSLQGVAASKVIVSIGERNKNLKGECLPAQIEAIAELQPQSIISCHLEFNNDMFDFSAHDIFIAEPGFDAVSGHYTCSITMQRLTDKQLRHLSTSKTTLRVTASIQGGHFSGEQISTEVPFSPGFYSDQTEMLLSNHYTSSDVKIFGAIEILDTLEVKCESPALKAFEKEKSYGLPSYVVYTISLADPRVSGQGSLSTTLTASSPMTDQSITIPVTVIYLTDRTSAPVRYGAGLFQHILDSYQVMLFTLFALLAGAAVVIIGLHAVFSPTEQHTHPAFTPGTTPQRSHNSFSASPVLSYSPQSSGRRSSPSSTLWSTDYGSR</sequence>
<feature type="non-terminal residue" evidence="4">
    <location>
        <position position="1738"/>
    </location>
</feature>
<evidence type="ECO:0000256" key="1">
    <source>
        <dbReference type="SAM" id="MobiDB-lite"/>
    </source>
</evidence>
<dbReference type="PANTHER" id="PTHR23019:SF2">
    <property type="entry name" value="NUCLEAR PORE MEMBRANE GLYCOPROTEIN 210"/>
    <property type="match status" value="1"/>
</dbReference>
<dbReference type="Pfam" id="PF22962">
    <property type="entry name" value="Ig_NUP210_7th"/>
    <property type="match status" value="1"/>
</dbReference>
<dbReference type="InterPro" id="IPR008964">
    <property type="entry name" value="Invasin/intimin_cell_adhesion"/>
</dbReference>